<comment type="caution">
    <text evidence="2">The sequence shown here is derived from an EMBL/GenBank/DDBJ whole genome shotgun (WGS) entry which is preliminary data.</text>
</comment>
<feature type="chain" id="PRO_5021722184" evidence="1">
    <location>
        <begin position="33"/>
        <end position="174"/>
    </location>
</feature>
<evidence type="ECO:0000313" key="3">
    <source>
        <dbReference type="Proteomes" id="UP000316562"/>
    </source>
</evidence>
<dbReference type="Proteomes" id="UP000316562">
    <property type="component" value="Unassembled WGS sequence"/>
</dbReference>
<evidence type="ECO:0000313" key="2">
    <source>
        <dbReference type="EMBL" id="RZD15956.1"/>
    </source>
</evidence>
<name>A0A519BFB4_ACIG2</name>
<dbReference type="AlphaFoldDB" id="A0A519BFB4"/>
<dbReference type="EMBL" id="SGBC01000003">
    <property type="protein sequence ID" value="RZD15956.1"/>
    <property type="molecule type" value="Genomic_DNA"/>
</dbReference>
<organism evidence="2 3">
    <name type="scientific">Acididesulfobacter guangdongensis</name>
    <dbReference type="NCBI Taxonomy" id="2597225"/>
    <lineage>
        <taxon>Bacteria</taxon>
        <taxon>Deltaproteobacteria</taxon>
        <taxon>Candidatus Acidulodesulfobacterales</taxon>
        <taxon>Candidatus Acididesulfobacter</taxon>
    </lineage>
</organism>
<proteinExistence type="predicted"/>
<reference evidence="2 3" key="1">
    <citation type="journal article" date="2019" name="ISME J.">
        <title>Insights into ecological role of a new deltaproteobacterial order Candidatus Acidulodesulfobacterales by metagenomics and metatranscriptomics.</title>
        <authorList>
            <person name="Tan S."/>
            <person name="Liu J."/>
            <person name="Fang Y."/>
            <person name="Hedlund B.P."/>
            <person name="Lian Z.H."/>
            <person name="Huang L.Y."/>
            <person name="Li J.T."/>
            <person name="Huang L.N."/>
            <person name="Li W.J."/>
            <person name="Jiang H.C."/>
            <person name="Dong H.L."/>
            <person name="Shu W.S."/>
        </authorList>
    </citation>
    <scope>NUCLEOTIDE SEQUENCE [LARGE SCALE GENOMIC DNA]</scope>
    <source>
        <strain evidence="2">AP2</strain>
    </source>
</reference>
<gene>
    <name evidence="2" type="ORF">EVJ46_07100</name>
</gene>
<protein>
    <submittedName>
        <fullName evidence="2">Uncharacterized protein</fullName>
    </submittedName>
</protein>
<keyword evidence="1" id="KW-0732">Signal</keyword>
<accession>A0A519BFB4</accession>
<feature type="signal peptide" evidence="1">
    <location>
        <begin position="1"/>
        <end position="32"/>
    </location>
</feature>
<evidence type="ECO:0000256" key="1">
    <source>
        <dbReference type="SAM" id="SignalP"/>
    </source>
</evidence>
<sequence>MKKKLLIFMFIILAVSAAAASFIGFNSINAYAAVGNTYKQMQKKYRMKRIPLNTLYFYQNELEQYNYKNSGIKAYEYTFNKVKYEAVFNTGGVCWLEFAVSNNSTVIPLSQLIQKNLYGYPILFRTLRYVPNEYEKLQYGRDVGKVIYIMQYIYQDNDILQEAVMPSMSPNGNY</sequence>